<reference evidence="2" key="2">
    <citation type="submission" date="2020-05" db="UniProtKB">
        <authorList>
            <consortium name="EnsemblMetazoa"/>
        </authorList>
    </citation>
    <scope>IDENTIFICATION</scope>
    <source>
        <strain evidence="2">A-37</strain>
    </source>
</reference>
<evidence type="ECO:0000313" key="2">
    <source>
        <dbReference type="EnsemblMetazoa" id="ACUA009572-PA"/>
    </source>
</evidence>
<protein>
    <submittedName>
        <fullName evidence="2">Uncharacterized protein</fullName>
    </submittedName>
</protein>
<evidence type="ECO:0000256" key="1">
    <source>
        <dbReference type="SAM" id="MobiDB-lite"/>
    </source>
</evidence>
<keyword evidence="3" id="KW-1185">Reference proteome</keyword>
<feature type="region of interest" description="Disordered" evidence="1">
    <location>
        <begin position="25"/>
        <end position="83"/>
    </location>
</feature>
<sequence>MLTSHCPRAYNLVYSASVSKEKLENKIASSRNGSGQKEAKKQSMKIAGLSRDSNGGSVAEESEARVFERTGPRFETHSGRSPVRRIDYPVAGTFKSRKPEISDQDLSML</sequence>
<accession>A0A182M4Y2</accession>
<dbReference type="EnsemblMetazoa" id="ACUA009572-RA">
    <property type="protein sequence ID" value="ACUA009572-PA"/>
    <property type="gene ID" value="ACUA009572"/>
</dbReference>
<reference evidence="3" key="1">
    <citation type="submission" date="2013-09" db="EMBL/GenBank/DDBJ databases">
        <title>The Genome Sequence of Anopheles culicifacies species A.</title>
        <authorList>
            <consortium name="The Broad Institute Genomics Platform"/>
            <person name="Neafsey D.E."/>
            <person name="Besansky N."/>
            <person name="Howell P."/>
            <person name="Walton C."/>
            <person name="Young S.K."/>
            <person name="Zeng Q."/>
            <person name="Gargeya S."/>
            <person name="Fitzgerald M."/>
            <person name="Haas B."/>
            <person name="Abouelleil A."/>
            <person name="Allen A.W."/>
            <person name="Alvarado L."/>
            <person name="Arachchi H.M."/>
            <person name="Berlin A.M."/>
            <person name="Chapman S.B."/>
            <person name="Gainer-Dewar J."/>
            <person name="Goldberg J."/>
            <person name="Griggs A."/>
            <person name="Gujja S."/>
            <person name="Hansen M."/>
            <person name="Howarth C."/>
            <person name="Imamovic A."/>
            <person name="Ireland A."/>
            <person name="Larimer J."/>
            <person name="McCowan C."/>
            <person name="Murphy C."/>
            <person name="Pearson M."/>
            <person name="Poon T.W."/>
            <person name="Priest M."/>
            <person name="Roberts A."/>
            <person name="Saif S."/>
            <person name="Shea T."/>
            <person name="Sisk P."/>
            <person name="Sykes S."/>
            <person name="Wortman J."/>
            <person name="Nusbaum C."/>
            <person name="Birren B."/>
        </authorList>
    </citation>
    <scope>NUCLEOTIDE SEQUENCE [LARGE SCALE GENOMIC DNA]</scope>
    <source>
        <strain evidence="3">A-37</strain>
    </source>
</reference>
<dbReference type="EMBL" id="AXCM01005177">
    <property type="status" value="NOT_ANNOTATED_CDS"/>
    <property type="molecule type" value="Genomic_DNA"/>
</dbReference>
<feature type="compositionally biased region" description="Basic and acidic residues" evidence="1">
    <location>
        <begin position="62"/>
        <end position="78"/>
    </location>
</feature>
<proteinExistence type="predicted"/>
<name>A0A182M4Y2_9DIPT</name>
<organism evidence="2 3">
    <name type="scientific">Anopheles culicifacies</name>
    <dbReference type="NCBI Taxonomy" id="139723"/>
    <lineage>
        <taxon>Eukaryota</taxon>
        <taxon>Metazoa</taxon>
        <taxon>Ecdysozoa</taxon>
        <taxon>Arthropoda</taxon>
        <taxon>Hexapoda</taxon>
        <taxon>Insecta</taxon>
        <taxon>Pterygota</taxon>
        <taxon>Neoptera</taxon>
        <taxon>Endopterygota</taxon>
        <taxon>Diptera</taxon>
        <taxon>Nematocera</taxon>
        <taxon>Culicoidea</taxon>
        <taxon>Culicidae</taxon>
        <taxon>Anophelinae</taxon>
        <taxon>Anopheles</taxon>
        <taxon>culicifacies species complex</taxon>
    </lineage>
</organism>
<dbReference type="Proteomes" id="UP000075883">
    <property type="component" value="Unassembled WGS sequence"/>
</dbReference>
<dbReference type="VEuPathDB" id="VectorBase:ACUA009572"/>
<evidence type="ECO:0000313" key="3">
    <source>
        <dbReference type="Proteomes" id="UP000075883"/>
    </source>
</evidence>
<dbReference type="AlphaFoldDB" id="A0A182M4Y2"/>